<name>A0ABV8DYT4_9NOCA</name>
<dbReference type="InterPro" id="IPR043128">
    <property type="entry name" value="Rev_trsase/Diguanyl_cyclase"/>
</dbReference>
<dbReference type="Pfam" id="PF08448">
    <property type="entry name" value="PAS_4"/>
    <property type="match status" value="1"/>
</dbReference>
<evidence type="ECO:0000256" key="1">
    <source>
        <dbReference type="SAM" id="MobiDB-lite"/>
    </source>
</evidence>
<dbReference type="SUPFAM" id="SSF55073">
    <property type="entry name" value="Nucleotide cyclase"/>
    <property type="match status" value="1"/>
</dbReference>
<dbReference type="CDD" id="cd00130">
    <property type="entry name" value="PAS"/>
    <property type="match status" value="1"/>
</dbReference>
<feature type="domain" description="GGDEF" evidence="4">
    <location>
        <begin position="278"/>
        <end position="416"/>
    </location>
</feature>
<dbReference type="InterPro" id="IPR000700">
    <property type="entry name" value="PAS-assoc_C"/>
</dbReference>
<dbReference type="NCBIfam" id="TIGR00254">
    <property type="entry name" value="GGDEF"/>
    <property type="match status" value="1"/>
</dbReference>
<protein>
    <submittedName>
        <fullName evidence="5">Diguanylate cyclase domain-containing protein</fullName>
        <ecNumber evidence="5">2.7.7.65</ecNumber>
    </submittedName>
</protein>
<dbReference type="GO" id="GO:0052621">
    <property type="term" value="F:diguanylate cyclase activity"/>
    <property type="evidence" value="ECO:0007669"/>
    <property type="project" value="UniProtKB-EC"/>
</dbReference>
<feature type="domain" description="PAS" evidence="2">
    <location>
        <begin position="119"/>
        <end position="190"/>
    </location>
</feature>
<evidence type="ECO:0000313" key="6">
    <source>
        <dbReference type="Proteomes" id="UP001595696"/>
    </source>
</evidence>
<dbReference type="InterPro" id="IPR035965">
    <property type="entry name" value="PAS-like_dom_sf"/>
</dbReference>
<comment type="caution">
    <text evidence="5">The sequence shown here is derived from an EMBL/GenBank/DDBJ whole genome shotgun (WGS) entry which is preliminary data.</text>
</comment>
<dbReference type="EC" id="2.7.7.65" evidence="5"/>
<proteinExistence type="predicted"/>
<dbReference type="CDD" id="cd01949">
    <property type="entry name" value="GGDEF"/>
    <property type="match status" value="1"/>
</dbReference>
<dbReference type="PANTHER" id="PTHR44757">
    <property type="entry name" value="DIGUANYLATE CYCLASE DGCP"/>
    <property type="match status" value="1"/>
</dbReference>
<dbReference type="InterPro" id="IPR052155">
    <property type="entry name" value="Biofilm_reg_signaling"/>
</dbReference>
<dbReference type="Gene3D" id="3.30.450.20">
    <property type="entry name" value="PAS domain"/>
    <property type="match status" value="1"/>
</dbReference>
<dbReference type="PROSITE" id="PS50887">
    <property type="entry name" value="GGDEF"/>
    <property type="match status" value="1"/>
</dbReference>
<dbReference type="InterPro" id="IPR013656">
    <property type="entry name" value="PAS_4"/>
</dbReference>
<evidence type="ECO:0000259" key="3">
    <source>
        <dbReference type="PROSITE" id="PS50113"/>
    </source>
</evidence>
<dbReference type="PROSITE" id="PS50113">
    <property type="entry name" value="PAC"/>
    <property type="match status" value="1"/>
</dbReference>
<keyword evidence="6" id="KW-1185">Reference proteome</keyword>
<dbReference type="SMART" id="SM00091">
    <property type="entry name" value="PAS"/>
    <property type="match status" value="1"/>
</dbReference>
<dbReference type="PROSITE" id="PS50112">
    <property type="entry name" value="PAS"/>
    <property type="match status" value="1"/>
</dbReference>
<dbReference type="PANTHER" id="PTHR44757:SF2">
    <property type="entry name" value="BIOFILM ARCHITECTURE MAINTENANCE PROTEIN MBAA"/>
    <property type="match status" value="1"/>
</dbReference>
<dbReference type="SMART" id="SM00267">
    <property type="entry name" value="GGDEF"/>
    <property type="match status" value="1"/>
</dbReference>
<dbReference type="InterPro" id="IPR029787">
    <property type="entry name" value="Nucleotide_cyclase"/>
</dbReference>
<dbReference type="Gene3D" id="3.30.70.270">
    <property type="match status" value="1"/>
</dbReference>
<feature type="compositionally biased region" description="Polar residues" evidence="1">
    <location>
        <begin position="431"/>
        <end position="446"/>
    </location>
</feature>
<dbReference type="Pfam" id="PF00990">
    <property type="entry name" value="GGDEF"/>
    <property type="match status" value="1"/>
</dbReference>
<sequence>MEAFDNVVRDDHPELTRSWRAALLAAGQELSPEPPLAEFLERAERDLSAIPFDPAAGTGLGSKLAEAGLRHSAVPVVSAPVVCALAEQLGAIGHAQVAAYTSALGQGHQRAVADAGGIRAARLQLLFDKSAAAIALGDTEGRILEANQSLADMIGVPVETLTGISVYDFAHPDNHAQLRRLLYEELIPAGKGTVSLRQRLLRADGTIGWMNVGITYAEGSTADDPDYLIAIGADVTDQYQHQLELHRQGRHDPLTGLPNRRHLIETIERSSGTAADGDLAGLCFLDLDRFKQINDRWGHHIGDRVLSAVADRLRADRHEHGDSMIARIGGDEFVALIPPPTTPETVTAISRRLAEVFAEPVTVDGLTLRITASIGAVATPIARSDAETLLATADAGLYSAKSNRPIAETTVHTRGATEPRPASPPDGKALRNTTAEQPPFGTSLSIDGQKPDPERSSFVAGTSHSVAREFTPDIDASTNGIARPTP</sequence>
<dbReference type="EMBL" id="JBHSAX010000019">
    <property type="protein sequence ID" value="MFC3965323.1"/>
    <property type="molecule type" value="Genomic_DNA"/>
</dbReference>
<evidence type="ECO:0000259" key="4">
    <source>
        <dbReference type="PROSITE" id="PS50887"/>
    </source>
</evidence>
<evidence type="ECO:0000313" key="5">
    <source>
        <dbReference type="EMBL" id="MFC3965323.1"/>
    </source>
</evidence>
<feature type="region of interest" description="Disordered" evidence="1">
    <location>
        <begin position="406"/>
        <end position="486"/>
    </location>
</feature>
<accession>A0ABV8DYT4</accession>
<reference evidence="6" key="1">
    <citation type="journal article" date="2019" name="Int. J. Syst. Evol. Microbiol.">
        <title>The Global Catalogue of Microorganisms (GCM) 10K type strain sequencing project: providing services to taxonomists for standard genome sequencing and annotation.</title>
        <authorList>
            <consortium name="The Broad Institute Genomics Platform"/>
            <consortium name="The Broad Institute Genome Sequencing Center for Infectious Disease"/>
            <person name="Wu L."/>
            <person name="Ma J."/>
        </authorList>
    </citation>
    <scope>NUCLEOTIDE SEQUENCE [LARGE SCALE GENOMIC DNA]</scope>
    <source>
        <strain evidence="6">CGMCC 4.7330</strain>
    </source>
</reference>
<dbReference type="SUPFAM" id="SSF55785">
    <property type="entry name" value="PYP-like sensor domain (PAS domain)"/>
    <property type="match status" value="1"/>
</dbReference>
<dbReference type="InterPro" id="IPR000160">
    <property type="entry name" value="GGDEF_dom"/>
</dbReference>
<feature type="domain" description="PAC" evidence="3">
    <location>
        <begin position="194"/>
        <end position="247"/>
    </location>
</feature>
<organism evidence="5 6">
    <name type="scientific">Nocardia jiangsuensis</name>
    <dbReference type="NCBI Taxonomy" id="1691563"/>
    <lineage>
        <taxon>Bacteria</taxon>
        <taxon>Bacillati</taxon>
        <taxon>Actinomycetota</taxon>
        <taxon>Actinomycetes</taxon>
        <taxon>Mycobacteriales</taxon>
        <taxon>Nocardiaceae</taxon>
        <taxon>Nocardia</taxon>
    </lineage>
</organism>
<keyword evidence="5" id="KW-0808">Transferase</keyword>
<dbReference type="RefSeq" id="WP_378615069.1">
    <property type="nucleotide sequence ID" value="NZ_JBHSAX010000019.1"/>
</dbReference>
<dbReference type="Proteomes" id="UP001595696">
    <property type="component" value="Unassembled WGS sequence"/>
</dbReference>
<gene>
    <name evidence="5" type="ORF">ACFO0B_25320</name>
</gene>
<keyword evidence="5" id="KW-0548">Nucleotidyltransferase</keyword>
<evidence type="ECO:0000259" key="2">
    <source>
        <dbReference type="PROSITE" id="PS50112"/>
    </source>
</evidence>
<dbReference type="NCBIfam" id="TIGR00229">
    <property type="entry name" value="sensory_box"/>
    <property type="match status" value="1"/>
</dbReference>
<dbReference type="InterPro" id="IPR000014">
    <property type="entry name" value="PAS"/>
</dbReference>